<sequence length="96" mass="10539">MVRLLAPGLLAPVEGVTVGEDADSRPRRVSGFHELMLRVLCSFFPLVQPHNPRPELPWLGSALHLLKPSKSGKDGGRDANPHARFPGHGRSCHCRM</sequence>
<evidence type="ECO:0000313" key="3">
    <source>
        <dbReference type="Proteomes" id="UP000006552"/>
    </source>
</evidence>
<dbReference type="KEGG" id="eba:ebA766"/>
<dbReference type="Proteomes" id="UP000006552">
    <property type="component" value="Chromosome"/>
</dbReference>
<accession>Q5P845</accession>
<evidence type="ECO:0000313" key="2">
    <source>
        <dbReference type="EMBL" id="CAI06516.1"/>
    </source>
</evidence>
<feature type="region of interest" description="Disordered" evidence="1">
    <location>
        <begin position="69"/>
        <end position="96"/>
    </location>
</feature>
<dbReference type="HOGENOM" id="CLU_2353764_0_0_4"/>
<feature type="compositionally biased region" description="Basic residues" evidence="1">
    <location>
        <begin position="85"/>
        <end position="96"/>
    </location>
</feature>
<name>Q5P845_AROAE</name>
<dbReference type="AlphaFoldDB" id="Q5P845"/>
<keyword evidence="3" id="KW-1185">Reference proteome</keyword>
<dbReference type="EMBL" id="CR555306">
    <property type="protein sequence ID" value="CAI06516.1"/>
    <property type="molecule type" value="Genomic_DNA"/>
</dbReference>
<reference evidence="2 3" key="1">
    <citation type="journal article" date="2005" name="Arch. Microbiol.">
        <title>The genome sequence of an anaerobic aromatic-degrading denitrifying bacterium, strain EbN1.</title>
        <authorList>
            <person name="Rabus R."/>
            <person name="Kube M."/>
            <person name="Heider J."/>
            <person name="Beck A."/>
            <person name="Heitmann K."/>
            <person name="Widdel F."/>
            <person name="Reinhardt R."/>
        </authorList>
    </citation>
    <scope>NUCLEOTIDE SEQUENCE [LARGE SCALE GENOMIC DNA]</scope>
    <source>
        <strain evidence="2 3">EbN1</strain>
    </source>
</reference>
<proteinExistence type="predicted"/>
<gene>
    <name evidence="2" type="ORF">ebA766</name>
</gene>
<dbReference type="STRING" id="76114.ebA766"/>
<protein>
    <submittedName>
        <fullName evidence="2">Uncharacterized protein</fullName>
    </submittedName>
</protein>
<feature type="compositionally biased region" description="Basic and acidic residues" evidence="1">
    <location>
        <begin position="71"/>
        <end position="81"/>
    </location>
</feature>
<evidence type="ECO:0000256" key="1">
    <source>
        <dbReference type="SAM" id="MobiDB-lite"/>
    </source>
</evidence>
<organism evidence="2 3">
    <name type="scientific">Aromatoleum aromaticum (strain DSM 19018 / LMG 30748 / EbN1)</name>
    <name type="common">Azoarcus sp. (strain EbN1)</name>
    <dbReference type="NCBI Taxonomy" id="76114"/>
    <lineage>
        <taxon>Bacteria</taxon>
        <taxon>Pseudomonadati</taxon>
        <taxon>Pseudomonadota</taxon>
        <taxon>Betaproteobacteria</taxon>
        <taxon>Rhodocyclales</taxon>
        <taxon>Rhodocyclaceae</taxon>
        <taxon>Aromatoleum</taxon>
    </lineage>
</organism>